<dbReference type="EMBL" id="FNBW01000007">
    <property type="protein sequence ID" value="SDF85567.1"/>
    <property type="molecule type" value="Genomic_DNA"/>
</dbReference>
<feature type="transmembrane region" description="Helical" evidence="1">
    <location>
        <begin position="42"/>
        <end position="65"/>
    </location>
</feature>
<keyword evidence="1" id="KW-1133">Transmembrane helix</keyword>
<organism evidence="2 3">
    <name type="scientific">Thalassobaculum litoreum DSM 18839</name>
    <dbReference type="NCBI Taxonomy" id="1123362"/>
    <lineage>
        <taxon>Bacteria</taxon>
        <taxon>Pseudomonadati</taxon>
        <taxon>Pseudomonadota</taxon>
        <taxon>Alphaproteobacteria</taxon>
        <taxon>Rhodospirillales</taxon>
        <taxon>Thalassobaculaceae</taxon>
        <taxon>Thalassobaculum</taxon>
    </lineage>
</organism>
<reference evidence="2 3" key="1">
    <citation type="submission" date="2016-10" db="EMBL/GenBank/DDBJ databases">
        <authorList>
            <person name="Varghese N."/>
            <person name="Submissions S."/>
        </authorList>
    </citation>
    <scope>NUCLEOTIDE SEQUENCE [LARGE SCALE GENOMIC DNA]</scope>
    <source>
        <strain evidence="2 3">DSM 18839</strain>
    </source>
</reference>
<gene>
    <name evidence="2" type="ORF">SAMN05660686_02558</name>
</gene>
<evidence type="ECO:0000313" key="2">
    <source>
        <dbReference type="EMBL" id="SDF85567.1"/>
    </source>
</evidence>
<dbReference type="AlphaFoldDB" id="A0A8G2BI81"/>
<keyword evidence="1" id="KW-0812">Transmembrane</keyword>
<evidence type="ECO:0000256" key="1">
    <source>
        <dbReference type="SAM" id="Phobius"/>
    </source>
</evidence>
<protein>
    <submittedName>
        <fullName evidence="2">Uncharacterized protein</fullName>
    </submittedName>
</protein>
<keyword evidence="1" id="KW-0472">Membrane</keyword>
<keyword evidence="3" id="KW-1185">Reference proteome</keyword>
<proteinExistence type="predicted"/>
<name>A0A8G2BI81_9PROT</name>
<feature type="transmembrane region" description="Helical" evidence="1">
    <location>
        <begin position="72"/>
        <end position="91"/>
    </location>
</feature>
<dbReference type="RefSeq" id="WP_093150815.1">
    <property type="nucleotide sequence ID" value="NZ_FNBW01000007.1"/>
</dbReference>
<comment type="caution">
    <text evidence="2">The sequence shown here is derived from an EMBL/GenBank/DDBJ whole genome shotgun (WGS) entry which is preliminary data.</text>
</comment>
<evidence type="ECO:0000313" key="3">
    <source>
        <dbReference type="Proteomes" id="UP000198615"/>
    </source>
</evidence>
<dbReference type="Proteomes" id="UP000198615">
    <property type="component" value="Unassembled WGS sequence"/>
</dbReference>
<sequence>MTTTLITLLLGVGLSALALVATPLAARLTHRMPDPDSGYFSTTLMALLITSAFGGGAISSIIWIAGMGSTAAMVLIPAYVIVMFVVGRFTWKALGPHQHVVPMVPGAHPAGA</sequence>
<accession>A0A8G2BI81</accession>